<dbReference type="InterPro" id="IPR024420">
    <property type="entry name" value="TRAPP_III_complex_Trs85"/>
</dbReference>
<sequence length="800" mass="86622">QERLALELSSWSPDGRVAIGAAERLVAPREGRPDADAESHLAHYGRVRACHVGTAADADAARSCPLPCVDAAATRVICGERPLAAEVIAGRSGDEEKWRDMERAAFHAIAGTSTGFRPTHIVSDADTDNTSVRETPAGERFRVQLRLRNPLSIPLQLRDVHLGVANVQRREEGAGEEHFPFLHQLHHHHEQQQQHHQQQQPEGIRLHHIDSLHLQPEEARMISCMRELILLLQIELWAEPSASVAAFRVSSLRYALCCGTGVPPAAGEIPLECRGKRLNKTEKQMKSVTYATDERLRALVAARAWPLCDVRATRAPAHAAVVYTDQLLTLRLEITNSGSEPVEGLALAMDTVDRVMVEEQAGGEGGEGAGTLSLPVAALDLHATPGVRAFALRRGGGGSRLEPGAKTSVVVKLRAPSQPTASAAVSLLLLYRGAAGGATREWRTRLEWRVARLLDTDGTRVLDPYHGLVALGLRNALTSDDVAMARVECTRVRVAVAARHRGSVALAPEHGLAAVRSAVGVAEGCRGEMEVRLETTQSQEVCVRIGAPGADADGASGADAADWTLIEGEMPPDWPLPVPEEDPERIEWGRRRLLIGVAWRANIVGKDGMVHSILGESFVPDPFAAAGLHIAGLQLGFSLDTPGGVASPIPVGDEDEAEGGGAAPPIYVSVVPLQPIEHDFRSKSICEFPVTLVVRNECGRARMADVELRMKPKVRDPPSPPSPPPRQQWWLARECLRTRVPSRDTVQLRVMVRVTQPSAYDLLGSQMTCTVRMEGEERSRTLRVPPLMAVVYAAYGGEQA</sequence>
<accession>A0AAN5D390</accession>
<dbReference type="InterPro" id="IPR057651">
    <property type="entry name" value="Ig_TPPC8_C"/>
</dbReference>
<feature type="domain" description="TPPC8 first Ig-like" evidence="2">
    <location>
        <begin position="96"/>
        <end position="316"/>
    </location>
</feature>
<comment type="caution">
    <text evidence="3">The sequence shown here is derived from an EMBL/GenBank/DDBJ whole genome shotgun (WGS) entry which is preliminary data.</text>
</comment>
<evidence type="ECO:0000259" key="1">
    <source>
        <dbReference type="Pfam" id="PF24542"/>
    </source>
</evidence>
<proteinExistence type="predicted"/>
<reference evidence="4" key="1">
    <citation type="submission" date="2022-10" db="EMBL/GenBank/DDBJ databases">
        <title>Genome assembly of Pristionchus species.</title>
        <authorList>
            <person name="Yoshida K."/>
            <person name="Sommer R.J."/>
        </authorList>
    </citation>
    <scope>NUCLEOTIDE SEQUENCE [LARGE SCALE GENOMIC DNA]</scope>
    <source>
        <strain evidence="4">RS5460</strain>
    </source>
</reference>
<dbReference type="EMBL" id="BTRK01000005">
    <property type="protein sequence ID" value="GMR54955.1"/>
    <property type="molecule type" value="Genomic_DNA"/>
</dbReference>
<dbReference type="GO" id="GO:1990072">
    <property type="term" value="C:TRAPPIII protein complex"/>
    <property type="evidence" value="ECO:0007669"/>
    <property type="project" value="TreeGrafter"/>
</dbReference>
<keyword evidence="4" id="KW-1185">Reference proteome</keyword>
<evidence type="ECO:0000259" key="2">
    <source>
        <dbReference type="Pfam" id="PF24545"/>
    </source>
</evidence>
<gene>
    <name evidence="3" type="ORF">PMAYCL1PPCAC_25150</name>
</gene>
<dbReference type="AlphaFoldDB" id="A0AAN5D390"/>
<protein>
    <submittedName>
        <fullName evidence="3">Uncharacterized protein</fullName>
    </submittedName>
</protein>
<dbReference type="PANTHER" id="PTHR12975">
    <property type="entry name" value="TRANSPORT PROTEIN TRAPP"/>
    <property type="match status" value="1"/>
</dbReference>
<dbReference type="Pfam" id="PF24545">
    <property type="entry name" value="Ig_TPPC8_1st"/>
    <property type="match status" value="1"/>
</dbReference>
<evidence type="ECO:0000313" key="3">
    <source>
        <dbReference type="EMBL" id="GMR54955.1"/>
    </source>
</evidence>
<feature type="non-terminal residue" evidence="3">
    <location>
        <position position="1"/>
    </location>
</feature>
<evidence type="ECO:0000313" key="4">
    <source>
        <dbReference type="Proteomes" id="UP001328107"/>
    </source>
</evidence>
<dbReference type="Proteomes" id="UP001328107">
    <property type="component" value="Unassembled WGS sequence"/>
</dbReference>
<feature type="domain" description="TPPC8 C-terminal Ig-like" evidence="1">
    <location>
        <begin position="676"/>
        <end position="769"/>
    </location>
</feature>
<name>A0AAN5D390_9BILA</name>
<dbReference type="Pfam" id="PF24542">
    <property type="entry name" value="Ig_TPPC8_C"/>
    <property type="match status" value="1"/>
</dbReference>
<dbReference type="PANTHER" id="PTHR12975:SF6">
    <property type="entry name" value="TRAFFICKING PROTEIN PARTICLE COMPLEX SUBUNIT 8"/>
    <property type="match status" value="1"/>
</dbReference>
<dbReference type="InterPro" id="IPR058541">
    <property type="entry name" value="Ig_TPPC8_1st"/>
</dbReference>
<organism evidence="3 4">
    <name type="scientific">Pristionchus mayeri</name>
    <dbReference type="NCBI Taxonomy" id="1317129"/>
    <lineage>
        <taxon>Eukaryota</taxon>
        <taxon>Metazoa</taxon>
        <taxon>Ecdysozoa</taxon>
        <taxon>Nematoda</taxon>
        <taxon>Chromadorea</taxon>
        <taxon>Rhabditida</taxon>
        <taxon>Rhabditina</taxon>
        <taxon>Diplogasteromorpha</taxon>
        <taxon>Diplogasteroidea</taxon>
        <taxon>Neodiplogasteridae</taxon>
        <taxon>Pristionchus</taxon>
    </lineage>
</organism>